<dbReference type="GO" id="GO:0046961">
    <property type="term" value="F:proton-transporting ATPase activity, rotational mechanism"/>
    <property type="evidence" value="ECO:0007669"/>
    <property type="project" value="InterPro"/>
</dbReference>
<dbReference type="EMBL" id="LGRX02000245">
    <property type="protein sequence ID" value="KAK3289054.1"/>
    <property type="molecule type" value="Genomic_DNA"/>
</dbReference>
<evidence type="ECO:0000256" key="7">
    <source>
        <dbReference type="ARBA" id="ARBA00023065"/>
    </source>
</evidence>
<evidence type="ECO:0000256" key="1">
    <source>
        <dbReference type="ARBA" id="ARBA00004141"/>
    </source>
</evidence>
<feature type="transmembrane region" description="Helical" evidence="9">
    <location>
        <begin position="448"/>
        <end position="473"/>
    </location>
</feature>
<dbReference type="GO" id="GO:0051117">
    <property type="term" value="F:ATPase binding"/>
    <property type="evidence" value="ECO:0007669"/>
    <property type="project" value="TreeGrafter"/>
</dbReference>
<dbReference type="GO" id="GO:0007035">
    <property type="term" value="P:vacuolar acidification"/>
    <property type="evidence" value="ECO:0007669"/>
    <property type="project" value="TreeGrafter"/>
</dbReference>
<evidence type="ECO:0000256" key="2">
    <source>
        <dbReference type="ARBA" id="ARBA00009904"/>
    </source>
</evidence>
<dbReference type="InterPro" id="IPR002490">
    <property type="entry name" value="V-ATPase_116kDa_su"/>
</dbReference>
<feature type="transmembrane region" description="Helical" evidence="9">
    <location>
        <begin position="576"/>
        <end position="599"/>
    </location>
</feature>
<keyword evidence="5 9" id="KW-0375">Hydrogen ion transport</keyword>
<name>A0AAE0LLG0_9CHLO</name>
<evidence type="ECO:0000256" key="8">
    <source>
        <dbReference type="ARBA" id="ARBA00023136"/>
    </source>
</evidence>
<reference evidence="11 12" key="1">
    <citation type="journal article" date="2015" name="Genome Biol. Evol.">
        <title>Comparative Genomics of a Bacterivorous Green Alga Reveals Evolutionary Causalities and Consequences of Phago-Mixotrophic Mode of Nutrition.</title>
        <authorList>
            <person name="Burns J.A."/>
            <person name="Paasch A."/>
            <person name="Narechania A."/>
            <person name="Kim E."/>
        </authorList>
    </citation>
    <scope>NUCLEOTIDE SEQUENCE [LARGE SCALE GENOMIC DNA]</scope>
    <source>
        <strain evidence="11 12">PLY_AMNH</strain>
    </source>
</reference>
<comment type="function">
    <text evidence="9">Essential component of the vacuolar proton pump (V-ATPase), a multimeric enzyme that catalyzes the translocation of protons across the membranes. Required for assembly and activity of the V-ATPase.</text>
</comment>
<comment type="similarity">
    <text evidence="2 9">Belongs to the V-ATPase 116 kDa subunit family.</text>
</comment>
<comment type="caution">
    <text evidence="11">The sequence shown here is derived from an EMBL/GenBank/DDBJ whole genome shotgun (WGS) entry which is preliminary data.</text>
</comment>
<feature type="transmembrane region" description="Helical" evidence="9">
    <location>
        <begin position="543"/>
        <end position="564"/>
    </location>
</feature>
<evidence type="ECO:0000256" key="4">
    <source>
        <dbReference type="ARBA" id="ARBA00022692"/>
    </source>
</evidence>
<gene>
    <name evidence="11" type="ORF">CYMTET_3493</name>
</gene>
<evidence type="ECO:0000256" key="5">
    <source>
        <dbReference type="ARBA" id="ARBA00022781"/>
    </source>
</evidence>
<keyword evidence="10" id="KW-0175">Coiled coil</keyword>
<evidence type="ECO:0000256" key="10">
    <source>
        <dbReference type="SAM" id="Coils"/>
    </source>
</evidence>
<keyword evidence="3 9" id="KW-0813">Transport</keyword>
<dbReference type="PANTHER" id="PTHR11629">
    <property type="entry name" value="VACUOLAR PROTON ATPASES"/>
    <property type="match status" value="1"/>
</dbReference>
<evidence type="ECO:0000256" key="6">
    <source>
        <dbReference type="ARBA" id="ARBA00022989"/>
    </source>
</evidence>
<evidence type="ECO:0000313" key="12">
    <source>
        <dbReference type="Proteomes" id="UP001190700"/>
    </source>
</evidence>
<evidence type="ECO:0000313" key="11">
    <source>
        <dbReference type="EMBL" id="KAK3289054.1"/>
    </source>
</evidence>
<feature type="transmembrane region" description="Helical" evidence="9">
    <location>
        <begin position="766"/>
        <end position="790"/>
    </location>
</feature>
<dbReference type="Proteomes" id="UP001190700">
    <property type="component" value="Unassembled WGS sequence"/>
</dbReference>
<evidence type="ECO:0000256" key="9">
    <source>
        <dbReference type="RuleBase" id="RU361189"/>
    </source>
</evidence>
<dbReference type="InterPro" id="IPR026028">
    <property type="entry name" value="V-type_ATPase_116kDa_su_euka"/>
</dbReference>
<dbReference type="Pfam" id="PF01496">
    <property type="entry name" value="V_ATPase_I"/>
    <property type="match status" value="1"/>
</dbReference>
<comment type="subcellular location">
    <subcellularLocation>
        <location evidence="1">Membrane</location>
        <topology evidence="1">Multi-pass membrane protein</topology>
    </subcellularLocation>
</comment>
<accession>A0AAE0LLG0</accession>
<protein>
    <recommendedName>
        <fullName evidence="9">V-type proton ATPase subunit a</fullName>
    </recommendedName>
</protein>
<keyword evidence="12" id="KW-1185">Reference proteome</keyword>
<dbReference type="PIRSF" id="PIRSF001293">
    <property type="entry name" value="ATP6V0A1"/>
    <property type="match status" value="1"/>
</dbReference>
<keyword evidence="8 9" id="KW-0472">Membrane</keyword>
<keyword evidence="6 9" id="KW-1133">Transmembrane helix</keyword>
<dbReference type="PANTHER" id="PTHR11629:SF63">
    <property type="entry name" value="V-TYPE PROTON ATPASE SUBUNIT A"/>
    <property type="match status" value="1"/>
</dbReference>
<keyword evidence="4 9" id="KW-0812">Transmembrane</keyword>
<dbReference type="AlphaFoldDB" id="A0AAE0LLG0"/>
<proteinExistence type="inferred from homology"/>
<sequence length="823" mass="92387">MDLFRSEEMMLVQLIIPSEAAHETINTLGEVGMLQFKDLNSDKSAFQRTYANQVKRTDEMLRKLRFFSDQINKAGLVSTPRPAIQTAYDLDELEAKLEELETELLEVNANQDKLDRSHSEMVELQLVLEKAGGYFEEAMRGAETMETGMQGRESSLPLLDGVELQERGITGAPESARLGFVAGVVLSEKAIAFERVLFRATRGNMFLKLAQIEGKVKDPALGEKVEKSVFVVFFAGELARSKILKICEAFNANRYPLPEDVSRQQQMNAEVTARLGELHMTLEAGSRQRDSILSSLGLSLGDWTTQVQKEKAVYHTLNKLAVFDVTKKCLLAEGWCPIIARRRVQEAIERATYQSSAQVGTIFKELETTEAPPTYFQTNKITSIFQEIVDAYGVARYREVNPAVLTIVTFPFLFAIMFGDLGHGLIMLLGAVFMVVYEKKLANVDDEIFQMAFAGRYCILLMAIFSLYTGVLYNEFFSMPMSLFGGSAYVCESDPSLSFLLCPEASSKGLLLGQDTPYPIGLDPVWHGTKTELQFTNSMKMKMSVIIGVIQMMIGIFMSALNHVHFKDTLSIWCEFVPQVLFLFSMFGYLAILIMVKWVSGTADAPMTADLYHVMIYMFLSPGNVDCFDSTTGKAGCPENLMYEGQGGLQLFLVLVVLVCLPWMLLPKPLILRQRHQEKIAAGFVAISDDDDVDHGHDHEFNFGDTMVHQMIHTIEFALGAVSNTASYLRLWALSLAHAQLSAVFWDRILMLGIEMESVPMMVVCFFMWALATFGVLMAMESLSAFLHALRLHWVEFQNKFYHGDGHKFVPFSFLEILGSTQE</sequence>
<organism evidence="11 12">
    <name type="scientific">Cymbomonas tetramitiformis</name>
    <dbReference type="NCBI Taxonomy" id="36881"/>
    <lineage>
        <taxon>Eukaryota</taxon>
        <taxon>Viridiplantae</taxon>
        <taxon>Chlorophyta</taxon>
        <taxon>Pyramimonadophyceae</taxon>
        <taxon>Pyramimonadales</taxon>
        <taxon>Pyramimonadaceae</taxon>
        <taxon>Cymbomonas</taxon>
    </lineage>
</organism>
<feature type="transmembrane region" description="Helical" evidence="9">
    <location>
        <begin position="412"/>
        <end position="436"/>
    </location>
</feature>
<feature type="coiled-coil region" evidence="10">
    <location>
        <begin position="83"/>
        <end position="117"/>
    </location>
</feature>
<dbReference type="GO" id="GO:0000220">
    <property type="term" value="C:vacuolar proton-transporting V-type ATPase, V0 domain"/>
    <property type="evidence" value="ECO:0007669"/>
    <property type="project" value="InterPro"/>
</dbReference>
<keyword evidence="7 9" id="KW-0406">Ion transport</keyword>
<evidence type="ECO:0000256" key="3">
    <source>
        <dbReference type="ARBA" id="ARBA00022448"/>
    </source>
</evidence>
<feature type="transmembrane region" description="Helical" evidence="9">
    <location>
        <begin position="648"/>
        <end position="666"/>
    </location>
</feature>